<sequence>PVQSNVGRQQIDKQPPTQPTQPVRSSRLKPRAERRRRWKESFWPRAGSDDGAKTKTEQTHLDSVVNEQ</sequence>
<proteinExistence type="predicted"/>
<feature type="non-terminal residue" evidence="2">
    <location>
        <position position="68"/>
    </location>
</feature>
<feature type="non-terminal residue" evidence="2">
    <location>
        <position position="1"/>
    </location>
</feature>
<keyword evidence="3" id="KW-1185">Reference proteome</keyword>
<evidence type="ECO:0000313" key="3">
    <source>
        <dbReference type="Proteomes" id="UP001219934"/>
    </source>
</evidence>
<feature type="region of interest" description="Disordered" evidence="1">
    <location>
        <begin position="1"/>
        <end position="68"/>
    </location>
</feature>
<evidence type="ECO:0000256" key="1">
    <source>
        <dbReference type="SAM" id="MobiDB-lite"/>
    </source>
</evidence>
<accession>A0AAD6BQ62</accession>
<organism evidence="2 3">
    <name type="scientific">Pogonophryne albipinna</name>
    <dbReference type="NCBI Taxonomy" id="1090488"/>
    <lineage>
        <taxon>Eukaryota</taxon>
        <taxon>Metazoa</taxon>
        <taxon>Chordata</taxon>
        <taxon>Craniata</taxon>
        <taxon>Vertebrata</taxon>
        <taxon>Euteleostomi</taxon>
        <taxon>Actinopterygii</taxon>
        <taxon>Neopterygii</taxon>
        <taxon>Teleostei</taxon>
        <taxon>Neoteleostei</taxon>
        <taxon>Acanthomorphata</taxon>
        <taxon>Eupercaria</taxon>
        <taxon>Perciformes</taxon>
        <taxon>Notothenioidei</taxon>
        <taxon>Pogonophryne</taxon>
    </lineage>
</organism>
<evidence type="ECO:0000313" key="2">
    <source>
        <dbReference type="EMBL" id="KAJ4947035.1"/>
    </source>
</evidence>
<gene>
    <name evidence="2" type="ORF">JOQ06_009077</name>
</gene>
<reference evidence="2" key="1">
    <citation type="submission" date="2022-11" db="EMBL/GenBank/DDBJ databases">
        <title>Chromosome-level genome of Pogonophryne albipinna.</title>
        <authorList>
            <person name="Jo E."/>
        </authorList>
    </citation>
    <scope>NUCLEOTIDE SEQUENCE</scope>
    <source>
        <strain evidence="2">SGF0006</strain>
        <tissue evidence="2">Muscle</tissue>
    </source>
</reference>
<name>A0AAD6BQ62_9TELE</name>
<dbReference type="Proteomes" id="UP001219934">
    <property type="component" value="Unassembled WGS sequence"/>
</dbReference>
<feature type="compositionally biased region" description="Basic and acidic residues" evidence="1">
    <location>
        <begin position="39"/>
        <end position="60"/>
    </location>
</feature>
<protein>
    <submittedName>
        <fullName evidence="2">Uncharacterized protein</fullName>
    </submittedName>
</protein>
<dbReference type="AlphaFoldDB" id="A0AAD6BQ62"/>
<comment type="caution">
    <text evidence="2">The sequence shown here is derived from an EMBL/GenBank/DDBJ whole genome shotgun (WGS) entry which is preliminary data.</text>
</comment>
<dbReference type="EMBL" id="JAPTMU010000002">
    <property type="protein sequence ID" value="KAJ4947035.1"/>
    <property type="molecule type" value="Genomic_DNA"/>
</dbReference>
<feature type="compositionally biased region" description="Basic residues" evidence="1">
    <location>
        <begin position="26"/>
        <end position="38"/>
    </location>
</feature>